<dbReference type="Pfam" id="PF26002">
    <property type="entry name" value="Beta-barrel_AprE"/>
    <property type="match status" value="1"/>
</dbReference>
<dbReference type="Gene3D" id="2.40.30.170">
    <property type="match status" value="1"/>
</dbReference>
<name>A0A3B0W4C7_9ZZZZ</name>
<keyword evidence="3" id="KW-0813">Transport</keyword>
<dbReference type="InterPro" id="IPR050739">
    <property type="entry name" value="MFP"/>
</dbReference>
<sequence length="451" mass="50768">MKENNIVFAANTTAGLPRARAHYLNQAIQLEETTPTKIINIAIIFSGVLFVALVLWAHLTQIKEVAITQGEVIPADLIHNVQHLEGGIVSEILVRNGDMVNKGDTLLRFAPPATMSELEQMQVRYSSLLFQQERLQALIDNREPNFGDTENNYPELAGHQKTIYIAQLNSQTQKVSVINQQIEQKKYEKQRSLNQSSIMKKEVALLEEQVTIRRRLNETGVVARDELLTTQIQLSENLRKYRQFQDDYNIAKTTLSEAKHRRKDVEFQFIKDIHIESGQVTNELAEVEQTLIRLNDRANRLNVVSPVSGIVQALSINSINAVAEPGKIILRIVPMDDELIVEARILPKDIGHVHIGQSADVKIDSYDSARFGSIDGKVKQISATTYLDEKNNPYYRAEITLDKAWVGDNPKIMKIIPGMTVAANIETGAKSILAYLLRPVSRGLDNAFTER</sequence>
<dbReference type="EMBL" id="UOFE01000006">
    <property type="protein sequence ID" value="VAW50725.1"/>
    <property type="molecule type" value="Genomic_DNA"/>
</dbReference>
<evidence type="ECO:0000256" key="4">
    <source>
        <dbReference type="ARBA" id="ARBA00022475"/>
    </source>
</evidence>
<dbReference type="PANTHER" id="PTHR30386">
    <property type="entry name" value="MEMBRANE FUSION SUBUNIT OF EMRAB-TOLC MULTIDRUG EFFLUX PUMP"/>
    <property type="match status" value="1"/>
</dbReference>
<reference evidence="13" key="1">
    <citation type="submission" date="2018-06" db="EMBL/GenBank/DDBJ databases">
        <authorList>
            <person name="Zhirakovskaya E."/>
        </authorList>
    </citation>
    <scope>NUCLEOTIDE SEQUENCE</scope>
</reference>
<accession>A0A3B0W4C7</accession>
<keyword evidence="7 10" id="KW-1133">Transmembrane helix</keyword>
<feature type="coiled-coil region" evidence="9">
    <location>
        <begin position="277"/>
        <end position="304"/>
    </location>
</feature>
<keyword evidence="5" id="KW-0997">Cell inner membrane</keyword>
<feature type="domain" description="AprE-like long alpha-helical hairpin" evidence="11">
    <location>
        <begin position="116"/>
        <end position="297"/>
    </location>
</feature>
<evidence type="ECO:0000256" key="8">
    <source>
        <dbReference type="ARBA" id="ARBA00023136"/>
    </source>
</evidence>
<dbReference type="InterPro" id="IPR010129">
    <property type="entry name" value="T1SS_HlyD"/>
</dbReference>
<keyword evidence="6 10" id="KW-0812">Transmembrane</keyword>
<keyword evidence="9" id="KW-0175">Coiled coil</keyword>
<evidence type="ECO:0000259" key="12">
    <source>
        <dbReference type="Pfam" id="PF26002"/>
    </source>
</evidence>
<comment type="similarity">
    <text evidence="2">Belongs to the membrane fusion protein (MFP) (TC 8.A.1) family.</text>
</comment>
<keyword evidence="4" id="KW-1003">Cell membrane</keyword>
<evidence type="ECO:0000313" key="13">
    <source>
        <dbReference type="EMBL" id="VAW50725.1"/>
    </source>
</evidence>
<evidence type="ECO:0000256" key="7">
    <source>
        <dbReference type="ARBA" id="ARBA00022989"/>
    </source>
</evidence>
<feature type="transmembrane region" description="Helical" evidence="10">
    <location>
        <begin position="38"/>
        <end position="59"/>
    </location>
</feature>
<dbReference type="InterPro" id="IPR058781">
    <property type="entry name" value="HH_AprE-like"/>
</dbReference>
<evidence type="ECO:0000256" key="6">
    <source>
        <dbReference type="ARBA" id="ARBA00022692"/>
    </source>
</evidence>
<organism evidence="13">
    <name type="scientific">hydrothermal vent metagenome</name>
    <dbReference type="NCBI Taxonomy" id="652676"/>
    <lineage>
        <taxon>unclassified sequences</taxon>
        <taxon>metagenomes</taxon>
        <taxon>ecological metagenomes</taxon>
    </lineage>
</organism>
<dbReference type="PANTHER" id="PTHR30386:SF26">
    <property type="entry name" value="TRANSPORT PROTEIN COMB"/>
    <property type="match status" value="1"/>
</dbReference>
<comment type="subcellular location">
    <subcellularLocation>
        <location evidence="1">Cell inner membrane</location>
        <topology evidence="1">Single-pass membrane protein</topology>
    </subcellularLocation>
</comment>
<dbReference type="GO" id="GO:0005886">
    <property type="term" value="C:plasma membrane"/>
    <property type="evidence" value="ECO:0007669"/>
    <property type="project" value="UniProtKB-SubCell"/>
</dbReference>
<proteinExistence type="inferred from homology"/>
<gene>
    <name evidence="13" type="ORF">MNBD_GAMMA05-2653</name>
</gene>
<dbReference type="GO" id="GO:0015031">
    <property type="term" value="P:protein transport"/>
    <property type="evidence" value="ECO:0007669"/>
    <property type="project" value="InterPro"/>
</dbReference>
<feature type="domain" description="AprE-like beta-barrel" evidence="12">
    <location>
        <begin position="339"/>
        <end position="428"/>
    </location>
</feature>
<evidence type="ECO:0000256" key="3">
    <source>
        <dbReference type="ARBA" id="ARBA00022448"/>
    </source>
</evidence>
<evidence type="ECO:0000256" key="10">
    <source>
        <dbReference type="SAM" id="Phobius"/>
    </source>
</evidence>
<dbReference type="NCBIfam" id="TIGR01843">
    <property type="entry name" value="type_I_hlyD"/>
    <property type="match status" value="1"/>
</dbReference>
<protein>
    <submittedName>
        <fullName evidence="13">Uncharacterized protein</fullName>
    </submittedName>
</protein>
<keyword evidence="8 10" id="KW-0472">Membrane</keyword>
<evidence type="ECO:0000256" key="2">
    <source>
        <dbReference type="ARBA" id="ARBA00009477"/>
    </source>
</evidence>
<dbReference type="AlphaFoldDB" id="A0A3B0W4C7"/>
<dbReference type="Pfam" id="PF25994">
    <property type="entry name" value="HH_AprE"/>
    <property type="match status" value="1"/>
</dbReference>
<evidence type="ECO:0000256" key="9">
    <source>
        <dbReference type="SAM" id="Coils"/>
    </source>
</evidence>
<evidence type="ECO:0000259" key="11">
    <source>
        <dbReference type="Pfam" id="PF25994"/>
    </source>
</evidence>
<evidence type="ECO:0000256" key="1">
    <source>
        <dbReference type="ARBA" id="ARBA00004377"/>
    </source>
</evidence>
<dbReference type="InterPro" id="IPR058982">
    <property type="entry name" value="Beta-barrel_AprE"/>
</dbReference>
<dbReference type="PRINTS" id="PR01490">
    <property type="entry name" value="RTXTOXIND"/>
</dbReference>
<evidence type="ECO:0000256" key="5">
    <source>
        <dbReference type="ARBA" id="ARBA00022519"/>
    </source>
</evidence>